<feature type="compositionally biased region" description="Basic and acidic residues" evidence="1">
    <location>
        <begin position="574"/>
        <end position="583"/>
    </location>
</feature>
<dbReference type="Proteomes" id="UP000605846">
    <property type="component" value="Unassembled WGS sequence"/>
</dbReference>
<accession>A0A8H7BUN2</accession>
<evidence type="ECO:0000313" key="3">
    <source>
        <dbReference type="EMBL" id="KAF7727293.1"/>
    </source>
</evidence>
<dbReference type="AlphaFoldDB" id="A0A8H7BUN2"/>
<evidence type="ECO:0000313" key="4">
    <source>
        <dbReference type="Proteomes" id="UP000605846"/>
    </source>
</evidence>
<dbReference type="InterPro" id="IPR004177">
    <property type="entry name" value="DDHD_dom"/>
</dbReference>
<dbReference type="SUPFAM" id="SSF53474">
    <property type="entry name" value="alpha/beta-Hydrolases"/>
    <property type="match status" value="1"/>
</dbReference>
<dbReference type="EMBL" id="JABAYA010000060">
    <property type="protein sequence ID" value="KAF7727293.1"/>
    <property type="molecule type" value="Genomic_DNA"/>
</dbReference>
<dbReference type="OrthoDB" id="431378at2759"/>
<dbReference type="Pfam" id="PF02862">
    <property type="entry name" value="DDHD"/>
    <property type="match status" value="1"/>
</dbReference>
<dbReference type="GO" id="GO:0004620">
    <property type="term" value="F:phospholipase activity"/>
    <property type="evidence" value="ECO:0007669"/>
    <property type="project" value="TreeGrafter"/>
</dbReference>
<feature type="domain" description="DDHD" evidence="2">
    <location>
        <begin position="406"/>
        <end position="667"/>
    </location>
</feature>
<feature type="compositionally biased region" description="Basic and acidic residues" evidence="1">
    <location>
        <begin position="162"/>
        <end position="175"/>
    </location>
</feature>
<dbReference type="PANTHER" id="PTHR23509">
    <property type="entry name" value="PA-PL1 PHOSPHOLIPASE FAMILY"/>
    <property type="match status" value="1"/>
</dbReference>
<dbReference type="Pfam" id="PF23465">
    <property type="entry name" value="DUF7131"/>
    <property type="match status" value="1"/>
</dbReference>
<gene>
    <name evidence="3" type="ORF">EC973_007809</name>
</gene>
<feature type="compositionally biased region" description="Acidic residues" evidence="1">
    <location>
        <begin position="176"/>
        <end position="197"/>
    </location>
</feature>
<dbReference type="SMART" id="SM01127">
    <property type="entry name" value="DDHD"/>
    <property type="match status" value="1"/>
</dbReference>
<feature type="region of interest" description="Disordered" evidence="1">
    <location>
        <begin position="34"/>
        <end position="70"/>
    </location>
</feature>
<evidence type="ECO:0000259" key="2">
    <source>
        <dbReference type="PROSITE" id="PS51043"/>
    </source>
</evidence>
<feature type="compositionally biased region" description="Polar residues" evidence="1">
    <location>
        <begin position="149"/>
        <end position="158"/>
    </location>
</feature>
<organism evidence="3 4">
    <name type="scientific">Apophysomyces ossiformis</name>
    <dbReference type="NCBI Taxonomy" id="679940"/>
    <lineage>
        <taxon>Eukaryota</taxon>
        <taxon>Fungi</taxon>
        <taxon>Fungi incertae sedis</taxon>
        <taxon>Mucoromycota</taxon>
        <taxon>Mucoromycotina</taxon>
        <taxon>Mucoromycetes</taxon>
        <taxon>Mucorales</taxon>
        <taxon>Mucorineae</taxon>
        <taxon>Mucoraceae</taxon>
        <taxon>Apophysomyces</taxon>
    </lineage>
</organism>
<feature type="region of interest" description="Disordered" evidence="1">
    <location>
        <begin position="133"/>
        <end position="197"/>
    </location>
</feature>
<sequence length="688" mass="76749">MQGDGSKWIPCEENLAEQIELGYYKHKPYITDVNDELPVSNSQGNSSKTLSKKSSFPAAKSDDTASSTATVEEKKLEMTLEKHPVEKQWNLLGPYLGQYIVYTGPNTAWLLSASSKIAKSIITRLTNKNNLGGTRLIRGYPEVEKQQTKSKPTASTGSPKMVDSEKRQNMEKESDIDNVEVEETQSEIEIEDYDDGASEEEVRRIDHLVFVIHGVGQKMTEKTGQTFVHDVNVLRKTLKSAYPTAISATKTPQRSNGIQVLPILWRQDIKFGMASDDEDGAEADLGMLEADDGCPTLDELTLEGVPNIRTVVSDVLMDVPLYMTPRYRELMTTIISKEINRVYRTFTQRNPDFTERNGKVTILGHSLGSLLAFDMLTSQPLVQPQENRAISPMPDHPVNDKRCPPLLFPVQNFFAVGSPLGVMLLLRGYKIASRKSIGTASQLPSYSSLADLPSSHSTPISFCYPAVENLYNIFHKSDPVAYRIEPLISRHYSAKLKPEPIPYIKGGLKSMIDAGLNVGSGIANRAGAMYESFKMGITTTLFMRGLGLSRQQIYEDLHPSSDNEEDTEIIVESDKDMARHRSNSDPANMASRMRTTTSRKSPPTPLPAASPYSHGARKLRMLNTTGRVDFCLQEGLLENPYLNAFSAHMQYWQVSSSLFNEWLKGVVLINVSQDLDVAAFLVREIYRE</sequence>
<comment type="caution">
    <text evidence="3">The sequence shown here is derived from an EMBL/GenBank/DDBJ whole genome shotgun (WGS) entry which is preliminary data.</text>
</comment>
<feature type="compositionally biased region" description="Low complexity" evidence="1">
    <location>
        <begin position="591"/>
        <end position="601"/>
    </location>
</feature>
<feature type="region of interest" description="Disordered" evidence="1">
    <location>
        <begin position="574"/>
        <end position="612"/>
    </location>
</feature>
<dbReference type="InterPro" id="IPR029058">
    <property type="entry name" value="AB_hydrolase_fold"/>
</dbReference>
<proteinExistence type="predicted"/>
<dbReference type="PROSITE" id="PS51043">
    <property type="entry name" value="DDHD"/>
    <property type="match status" value="1"/>
</dbReference>
<keyword evidence="4" id="KW-1185">Reference proteome</keyword>
<protein>
    <recommendedName>
        <fullName evidence="2">DDHD domain-containing protein</fullName>
    </recommendedName>
</protein>
<dbReference type="GO" id="GO:0046872">
    <property type="term" value="F:metal ion binding"/>
    <property type="evidence" value="ECO:0007669"/>
    <property type="project" value="InterPro"/>
</dbReference>
<feature type="compositionally biased region" description="Polar residues" evidence="1">
    <location>
        <begin position="39"/>
        <end position="54"/>
    </location>
</feature>
<name>A0A8H7BUN2_9FUNG</name>
<evidence type="ECO:0000256" key="1">
    <source>
        <dbReference type="SAM" id="MobiDB-lite"/>
    </source>
</evidence>
<dbReference type="InterPro" id="IPR058055">
    <property type="entry name" value="PA-PLA1"/>
</dbReference>
<reference evidence="3" key="1">
    <citation type="submission" date="2020-01" db="EMBL/GenBank/DDBJ databases">
        <title>Genome Sequencing of Three Apophysomyces-Like Fungal Strains Confirms a Novel Fungal Genus in the Mucoromycota with divergent Burkholderia-like Endosymbiotic Bacteria.</title>
        <authorList>
            <person name="Stajich J.E."/>
            <person name="Macias A.M."/>
            <person name="Carter-House D."/>
            <person name="Lovett B."/>
            <person name="Kasson L.R."/>
            <person name="Berry K."/>
            <person name="Grigoriev I."/>
            <person name="Chang Y."/>
            <person name="Spatafora J."/>
            <person name="Kasson M.T."/>
        </authorList>
    </citation>
    <scope>NUCLEOTIDE SEQUENCE</scope>
    <source>
        <strain evidence="3">NRRL A-21654</strain>
    </source>
</reference>
<dbReference type="PANTHER" id="PTHR23509:SF10">
    <property type="entry name" value="LD21067P"/>
    <property type="match status" value="1"/>
</dbReference>
<dbReference type="InterPro" id="IPR055555">
    <property type="entry name" value="PA-PLA1_DUF7131"/>
</dbReference>
<dbReference type="GO" id="GO:0005737">
    <property type="term" value="C:cytoplasm"/>
    <property type="evidence" value="ECO:0007669"/>
    <property type="project" value="TreeGrafter"/>
</dbReference>